<evidence type="ECO:0000313" key="3">
    <source>
        <dbReference type="EMBL" id="KAF3837491.1"/>
    </source>
</evidence>
<keyword evidence="2" id="KW-0812">Transmembrane</keyword>
<sequence>RRLRWRGNQQRAKIRTRQKTALATSLRCGRKAEDDQCVTMVNPTASGTASSADSSQIPPMPTAVTMGTPSTQVEHSDADGGFLQEGKQLAEKQPEHTMILSRVAFPMIPTENNAGQHGVDVFEGGVDGARGRQRASFQQQRGVQGLLSFVFVVFQLVVFWFCFLQQGRGFDGGFLEQIWFSVRRVGAMKV</sequence>
<keyword evidence="2" id="KW-1133">Transmembrane helix</keyword>
<dbReference type="AlphaFoldDB" id="A0A7J5XKL1"/>
<reference evidence="3 4" key="1">
    <citation type="submission" date="2020-03" db="EMBL/GenBank/DDBJ databases">
        <title>Dissostichus mawsoni Genome sequencing and assembly.</title>
        <authorList>
            <person name="Park H."/>
        </authorList>
    </citation>
    <scope>NUCLEOTIDE SEQUENCE [LARGE SCALE GENOMIC DNA]</scope>
    <source>
        <strain evidence="3">DM0001</strain>
        <tissue evidence="3">Muscle</tissue>
    </source>
</reference>
<keyword evidence="4" id="KW-1185">Reference proteome</keyword>
<evidence type="ECO:0000313" key="4">
    <source>
        <dbReference type="Proteomes" id="UP000518266"/>
    </source>
</evidence>
<dbReference type="Proteomes" id="UP000518266">
    <property type="component" value="Unassembled WGS sequence"/>
</dbReference>
<name>A0A7J5XKL1_DISMA</name>
<organism evidence="3 4">
    <name type="scientific">Dissostichus mawsoni</name>
    <name type="common">Antarctic cod</name>
    <dbReference type="NCBI Taxonomy" id="36200"/>
    <lineage>
        <taxon>Eukaryota</taxon>
        <taxon>Metazoa</taxon>
        <taxon>Chordata</taxon>
        <taxon>Craniata</taxon>
        <taxon>Vertebrata</taxon>
        <taxon>Euteleostomi</taxon>
        <taxon>Actinopterygii</taxon>
        <taxon>Neopterygii</taxon>
        <taxon>Teleostei</taxon>
        <taxon>Neoteleostei</taxon>
        <taxon>Acanthomorphata</taxon>
        <taxon>Eupercaria</taxon>
        <taxon>Perciformes</taxon>
        <taxon>Notothenioidei</taxon>
        <taxon>Nototheniidae</taxon>
        <taxon>Dissostichus</taxon>
    </lineage>
</organism>
<evidence type="ECO:0000256" key="2">
    <source>
        <dbReference type="SAM" id="Phobius"/>
    </source>
</evidence>
<keyword evidence="2" id="KW-0472">Membrane</keyword>
<gene>
    <name evidence="3" type="ORF">F7725_004955</name>
</gene>
<feature type="transmembrane region" description="Helical" evidence="2">
    <location>
        <begin position="142"/>
        <end position="161"/>
    </location>
</feature>
<dbReference type="EMBL" id="JAAKFY010000023">
    <property type="protein sequence ID" value="KAF3837491.1"/>
    <property type="molecule type" value="Genomic_DNA"/>
</dbReference>
<feature type="compositionally biased region" description="Low complexity" evidence="1">
    <location>
        <begin position="44"/>
        <end position="55"/>
    </location>
</feature>
<protein>
    <submittedName>
        <fullName evidence="3">Uncharacterized protein</fullName>
    </submittedName>
</protein>
<dbReference type="OrthoDB" id="10639471at2759"/>
<accession>A0A7J5XKL1</accession>
<proteinExistence type="predicted"/>
<feature type="non-terminal residue" evidence="3">
    <location>
        <position position="1"/>
    </location>
</feature>
<feature type="region of interest" description="Disordered" evidence="1">
    <location>
        <begin position="44"/>
        <end position="73"/>
    </location>
</feature>
<comment type="caution">
    <text evidence="3">The sequence shown here is derived from an EMBL/GenBank/DDBJ whole genome shotgun (WGS) entry which is preliminary data.</text>
</comment>
<evidence type="ECO:0000256" key="1">
    <source>
        <dbReference type="SAM" id="MobiDB-lite"/>
    </source>
</evidence>